<feature type="region of interest" description="Disordered" evidence="1">
    <location>
        <begin position="1"/>
        <end position="33"/>
    </location>
</feature>
<evidence type="ECO:0000313" key="4">
    <source>
        <dbReference type="Proteomes" id="UP001295794"/>
    </source>
</evidence>
<evidence type="ECO:0000313" key="3">
    <source>
        <dbReference type="EMBL" id="CAK5272764.1"/>
    </source>
</evidence>
<dbReference type="EMBL" id="CAVNYO010000181">
    <property type="protein sequence ID" value="CAK5272330.1"/>
    <property type="molecule type" value="Genomic_DNA"/>
</dbReference>
<evidence type="ECO:0000256" key="1">
    <source>
        <dbReference type="SAM" id="MobiDB-lite"/>
    </source>
</evidence>
<dbReference type="EMBL" id="CAVNYO010000185">
    <property type="protein sequence ID" value="CAK5272764.1"/>
    <property type="molecule type" value="Genomic_DNA"/>
</dbReference>
<organism evidence="2 4">
    <name type="scientific">Mycena citricolor</name>
    <dbReference type="NCBI Taxonomy" id="2018698"/>
    <lineage>
        <taxon>Eukaryota</taxon>
        <taxon>Fungi</taxon>
        <taxon>Dikarya</taxon>
        <taxon>Basidiomycota</taxon>
        <taxon>Agaricomycotina</taxon>
        <taxon>Agaricomycetes</taxon>
        <taxon>Agaricomycetidae</taxon>
        <taxon>Agaricales</taxon>
        <taxon>Marasmiineae</taxon>
        <taxon>Mycenaceae</taxon>
        <taxon>Mycena</taxon>
    </lineage>
</organism>
<feature type="non-terminal residue" evidence="2">
    <location>
        <position position="84"/>
    </location>
</feature>
<keyword evidence="4" id="KW-1185">Reference proteome</keyword>
<sequence>MLLRLEQPAGIEHRPFTNLNESDAHESPAHQTRLPSALCCRKRSRRQSRGKRCQTYTMAISRETLDESMSSSAGQWVERIAGNL</sequence>
<proteinExistence type="predicted"/>
<evidence type="ECO:0000313" key="2">
    <source>
        <dbReference type="EMBL" id="CAK5272330.1"/>
    </source>
</evidence>
<dbReference type="Proteomes" id="UP001295794">
    <property type="component" value="Unassembled WGS sequence"/>
</dbReference>
<protein>
    <submittedName>
        <fullName evidence="2">Uncharacterized protein</fullName>
    </submittedName>
</protein>
<comment type="caution">
    <text evidence="2">The sequence shown here is derived from an EMBL/GenBank/DDBJ whole genome shotgun (WGS) entry which is preliminary data.</text>
</comment>
<gene>
    <name evidence="2" type="ORF">MYCIT1_LOCUS17960</name>
    <name evidence="3" type="ORF">MYCIT1_LOCUS18642</name>
</gene>
<reference evidence="2" key="1">
    <citation type="submission" date="2023-11" db="EMBL/GenBank/DDBJ databases">
        <authorList>
            <person name="De Vega J J."/>
            <person name="De Vega J J."/>
        </authorList>
    </citation>
    <scope>NUCLEOTIDE SEQUENCE</scope>
</reference>
<dbReference type="AlphaFoldDB" id="A0AAD2HCP1"/>
<accession>A0AAD2HCP1</accession>
<name>A0AAD2HCP1_9AGAR</name>